<evidence type="ECO:0000313" key="10">
    <source>
        <dbReference type="EMBL" id="KAA6307117.1"/>
    </source>
</evidence>
<dbReference type="EMBL" id="SNRY01009401">
    <property type="protein sequence ID" value="KAA6307117.1"/>
    <property type="molecule type" value="Genomic_DNA"/>
</dbReference>
<keyword evidence="2" id="KW-0813">Transport</keyword>
<reference evidence="10" key="1">
    <citation type="submission" date="2019-03" db="EMBL/GenBank/DDBJ databases">
        <title>Single cell metagenomics reveals metabolic interactions within the superorganism composed of flagellate Streblomastix strix and complex community of Bacteroidetes bacteria on its surface.</title>
        <authorList>
            <person name="Treitli S.C."/>
            <person name="Kolisko M."/>
            <person name="Husnik F."/>
            <person name="Keeling P."/>
            <person name="Hampl V."/>
        </authorList>
    </citation>
    <scope>NUCLEOTIDE SEQUENCE</scope>
    <source>
        <strain evidence="10">STM</strain>
    </source>
</reference>
<dbReference type="GO" id="GO:0015031">
    <property type="term" value="P:protein transport"/>
    <property type="evidence" value="ECO:0007669"/>
    <property type="project" value="UniProtKB-KW"/>
</dbReference>
<dbReference type="PRINTS" id="PR01853">
    <property type="entry name" value="YAJCTRNLCASE"/>
</dbReference>
<sequence>MNVLTVTLFQGVAQSVGGGGSMMWIMLIAMFAIMYFFMIRPQQKKQKEVARFRNSLQVNQDVVTAGGIHGKIKEIKDDCVVLEIAANVRITIEKGSVFAAAADIKANQK</sequence>
<gene>
    <name evidence="10" type="ORF">EZS27_041217</name>
</gene>
<dbReference type="PANTHER" id="PTHR33909">
    <property type="entry name" value="SEC TRANSLOCON ACCESSORY COMPLEX SUBUNIT YAJC"/>
    <property type="match status" value="1"/>
</dbReference>
<evidence type="ECO:0000256" key="2">
    <source>
        <dbReference type="ARBA" id="ARBA00022448"/>
    </source>
</evidence>
<evidence type="ECO:0000256" key="7">
    <source>
        <dbReference type="ARBA" id="ARBA00023010"/>
    </source>
</evidence>
<comment type="subcellular location">
    <subcellularLocation>
        <location evidence="1">Cell membrane</location>
        <topology evidence="1">Single-pass membrane protein</topology>
    </subcellularLocation>
</comment>
<evidence type="ECO:0000256" key="4">
    <source>
        <dbReference type="ARBA" id="ARBA00022692"/>
    </source>
</evidence>
<dbReference type="PANTHER" id="PTHR33909:SF1">
    <property type="entry name" value="SEC TRANSLOCON ACCESSORY COMPLEX SUBUNIT YAJC"/>
    <property type="match status" value="1"/>
</dbReference>
<keyword evidence="5" id="KW-0653">Protein transport</keyword>
<keyword evidence="8 9" id="KW-0472">Membrane</keyword>
<dbReference type="Pfam" id="PF02699">
    <property type="entry name" value="YajC"/>
    <property type="match status" value="1"/>
</dbReference>
<evidence type="ECO:0000256" key="3">
    <source>
        <dbReference type="ARBA" id="ARBA00022475"/>
    </source>
</evidence>
<name>A0A5J4PCC2_9ZZZZ</name>
<dbReference type="AlphaFoldDB" id="A0A5J4PCC2"/>
<dbReference type="SMART" id="SM01323">
    <property type="entry name" value="YajC"/>
    <property type="match status" value="1"/>
</dbReference>
<dbReference type="GO" id="GO:0005886">
    <property type="term" value="C:plasma membrane"/>
    <property type="evidence" value="ECO:0007669"/>
    <property type="project" value="UniProtKB-SubCell"/>
</dbReference>
<evidence type="ECO:0008006" key="11">
    <source>
        <dbReference type="Google" id="ProtNLM"/>
    </source>
</evidence>
<keyword evidence="6 9" id="KW-1133">Transmembrane helix</keyword>
<keyword evidence="3" id="KW-1003">Cell membrane</keyword>
<organism evidence="10">
    <name type="scientific">termite gut metagenome</name>
    <dbReference type="NCBI Taxonomy" id="433724"/>
    <lineage>
        <taxon>unclassified sequences</taxon>
        <taxon>metagenomes</taxon>
        <taxon>organismal metagenomes</taxon>
    </lineage>
</organism>
<comment type="caution">
    <text evidence="10">The sequence shown here is derived from an EMBL/GenBank/DDBJ whole genome shotgun (WGS) entry which is preliminary data.</text>
</comment>
<keyword evidence="7" id="KW-0811">Translocation</keyword>
<evidence type="ECO:0000256" key="9">
    <source>
        <dbReference type="SAM" id="Phobius"/>
    </source>
</evidence>
<dbReference type="NCBIfam" id="TIGR00739">
    <property type="entry name" value="yajC"/>
    <property type="match status" value="1"/>
</dbReference>
<dbReference type="InterPro" id="IPR003849">
    <property type="entry name" value="Preprotein_translocase_YajC"/>
</dbReference>
<accession>A0A5J4PCC2</accession>
<proteinExistence type="predicted"/>
<feature type="transmembrane region" description="Helical" evidence="9">
    <location>
        <begin position="20"/>
        <end position="38"/>
    </location>
</feature>
<keyword evidence="4 9" id="KW-0812">Transmembrane</keyword>
<evidence type="ECO:0000256" key="8">
    <source>
        <dbReference type="ARBA" id="ARBA00023136"/>
    </source>
</evidence>
<evidence type="ECO:0000256" key="1">
    <source>
        <dbReference type="ARBA" id="ARBA00004162"/>
    </source>
</evidence>
<evidence type="ECO:0000256" key="5">
    <source>
        <dbReference type="ARBA" id="ARBA00022927"/>
    </source>
</evidence>
<evidence type="ECO:0000256" key="6">
    <source>
        <dbReference type="ARBA" id="ARBA00022989"/>
    </source>
</evidence>
<protein>
    <recommendedName>
        <fullName evidence="11">Preprotein translocase subunit YajC</fullName>
    </recommendedName>
</protein>